<dbReference type="eggNOG" id="COG3667">
    <property type="taxonomic scope" value="Bacteria"/>
</dbReference>
<proteinExistence type="predicted"/>
<dbReference type="RefSeq" id="WP_012213894.1">
    <property type="nucleotide sequence ID" value="NC_010084.1"/>
</dbReference>
<dbReference type="AlphaFoldDB" id="A0A0H3KD77"/>
<dbReference type="GO" id="GO:0005507">
    <property type="term" value="F:copper ion binding"/>
    <property type="evidence" value="ECO:0007669"/>
    <property type="project" value="InterPro"/>
</dbReference>
<feature type="compositionally biased region" description="Low complexity" evidence="1">
    <location>
        <begin position="37"/>
        <end position="55"/>
    </location>
</feature>
<evidence type="ECO:0000256" key="1">
    <source>
        <dbReference type="SAM" id="MobiDB-lite"/>
    </source>
</evidence>
<accession>A0A0H3KD77</accession>
<dbReference type="GO" id="GO:0009279">
    <property type="term" value="C:cell outer membrane"/>
    <property type="evidence" value="ECO:0007669"/>
    <property type="project" value="InterPro"/>
</dbReference>
<dbReference type="GO" id="GO:0006878">
    <property type="term" value="P:intracellular copper ion homeostasis"/>
    <property type="evidence" value="ECO:0007669"/>
    <property type="project" value="InterPro"/>
</dbReference>
<reference evidence="3 4" key="1">
    <citation type="submission" date="2007-04" db="EMBL/GenBank/DDBJ databases">
        <title>Complete genome sequence of Burkholderia multivorans ATCC 17616.</title>
        <authorList>
            <person name="Ohtsubo Y."/>
            <person name="Yamashita A."/>
            <person name="Kurokawa K."/>
            <person name="Takami H."/>
            <person name="Yuhara S."/>
            <person name="Nishiyama E."/>
            <person name="Endo R."/>
            <person name="Miyazaki R."/>
            <person name="Ono A."/>
            <person name="Yano K."/>
            <person name="Ito M."/>
            <person name="Sota M."/>
            <person name="Yuji N."/>
            <person name="Hattori M."/>
            <person name="Tsuda M."/>
        </authorList>
    </citation>
    <scope>NUCLEOTIDE SEQUENCE [LARGE SCALE GENOMIC DNA]</scope>
    <source>
        <strain evidence="4">ATCC 17616 / 249</strain>
    </source>
</reference>
<feature type="region of interest" description="Disordered" evidence="1">
    <location>
        <begin position="25"/>
        <end position="106"/>
    </location>
</feature>
<dbReference type="SUPFAM" id="SSF56935">
    <property type="entry name" value="Porins"/>
    <property type="match status" value="1"/>
</dbReference>
<dbReference type="KEGG" id="bmu:Bmul_2339"/>
<dbReference type="STRING" id="395019.BMULJ_00902"/>
<dbReference type="EMBL" id="AP009385">
    <property type="protein sequence ID" value="BAG42855.1"/>
    <property type="molecule type" value="Genomic_DNA"/>
</dbReference>
<evidence type="ECO:0000313" key="4">
    <source>
        <dbReference type="Proteomes" id="UP000008815"/>
    </source>
</evidence>
<dbReference type="Pfam" id="PF05275">
    <property type="entry name" value="CopB"/>
    <property type="match status" value="1"/>
</dbReference>
<feature type="signal peptide" evidence="2">
    <location>
        <begin position="1"/>
        <end position="23"/>
    </location>
</feature>
<dbReference type="KEGG" id="bmj:BMULJ_00902"/>
<organism evidence="3 4">
    <name type="scientific">Burkholderia multivorans (strain ATCC 17616 / 249)</name>
    <dbReference type="NCBI Taxonomy" id="395019"/>
    <lineage>
        <taxon>Bacteria</taxon>
        <taxon>Pseudomonadati</taxon>
        <taxon>Pseudomonadota</taxon>
        <taxon>Betaproteobacteria</taxon>
        <taxon>Burkholderiales</taxon>
        <taxon>Burkholderiaceae</taxon>
        <taxon>Burkholderia</taxon>
        <taxon>Burkholderia cepacia complex</taxon>
    </lineage>
</organism>
<dbReference type="Proteomes" id="UP000008815">
    <property type="component" value="Chromosome 1"/>
</dbReference>
<name>A0A0H3KD77_BURM1</name>
<keyword evidence="2" id="KW-0732">Signal</keyword>
<feature type="chain" id="PRO_5002613573" evidence="2">
    <location>
        <begin position="24"/>
        <end position="343"/>
    </location>
</feature>
<gene>
    <name evidence="3" type="primary">copB</name>
    <name evidence="3" type="ordered locus">BMULJ_00902</name>
</gene>
<dbReference type="InterPro" id="IPR007939">
    <property type="entry name" value="Cu-R_B_prcur"/>
</dbReference>
<evidence type="ECO:0000313" key="3">
    <source>
        <dbReference type="EMBL" id="BAG42855.1"/>
    </source>
</evidence>
<evidence type="ECO:0000256" key="2">
    <source>
        <dbReference type="SAM" id="SignalP"/>
    </source>
</evidence>
<protein>
    <submittedName>
        <fullName evidence="3">Copper resistance protein B</fullName>
    </submittedName>
</protein>
<sequence length="343" mass="36168">MKTTHLHALTLALVATIANPVLAQSQAGQADDHSAHHGAAAAPPATSPSPGAAQTDPHASHGVPTAPAPATAPSASPATPASTPPMDHGGMDMQMQGGSAPADARDPNAYSEGLVRGAGAYAVPGVPALSLADEHTFGALLVDRLERSYANHGGNATAYDLQGWFGRDFDKAVLKAEGEVAGGKLQDARTELLWGHAITPYWDTQLGLRYDTGTGPDRGWLAFGVQGLAPYWFDVEATGYVGNGGRTALRLAASYDLLLTQKLILQPRAEAQFYGKSDPERDIGSGLSNATVGLRLRYEFSRQFAPYIGVERSGSFGKTADFVRASGERAQETRWVAGVRFWF</sequence>
<keyword evidence="4" id="KW-1185">Reference proteome</keyword>
<dbReference type="HOGENOM" id="CLU_042913_0_0_4"/>
<feature type="compositionally biased region" description="Low complexity" evidence="1">
    <location>
        <begin position="64"/>
        <end position="98"/>
    </location>
</feature>